<dbReference type="InterPro" id="IPR050301">
    <property type="entry name" value="NTE"/>
</dbReference>
<proteinExistence type="predicted"/>
<dbReference type="GO" id="GO:0016787">
    <property type="term" value="F:hydrolase activity"/>
    <property type="evidence" value="ECO:0007669"/>
    <property type="project" value="UniProtKB-UniRule"/>
</dbReference>
<dbReference type="PROSITE" id="PS51635">
    <property type="entry name" value="PNPLA"/>
    <property type="match status" value="1"/>
</dbReference>
<keyword evidence="3 4" id="KW-0443">Lipid metabolism</keyword>
<reference evidence="8" key="1">
    <citation type="submission" date="2016-10" db="EMBL/GenBank/DDBJ databases">
        <authorList>
            <person name="Varghese N."/>
            <person name="Submissions S."/>
        </authorList>
    </citation>
    <scope>NUCLEOTIDE SEQUENCE [LARGE SCALE GENOMIC DNA]</scope>
    <source>
        <strain evidence="8">DSM 19482</strain>
    </source>
</reference>
<feature type="chain" id="PRO_5012052689" evidence="5">
    <location>
        <begin position="20"/>
        <end position="718"/>
    </location>
</feature>
<keyword evidence="2 4" id="KW-0442">Lipid degradation</keyword>
<dbReference type="Gene3D" id="3.40.1090.10">
    <property type="entry name" value="Cytosolic phospholipase A2 catalytic domain"/>
    <property type="match status" value="2"/>
</dbReference>
<feature type="short sequence motif" description="GXGXXG" evidence="4">
    <location>
        <begin position="39"/>
        <end position="44"/>
    </location>
</feature>
<dbReference type="Pfam" id="PF19143">
    <property type="entry name" value="Omp85_2"/>
    <property type="match status" value="1"/>
</dbReference>
<feature type="active site" description="Proton acceptor" evidence="4">
    <location>
        <position position="211"/>
    </location>
</feature>
<dbReference type="Proteomes" id="UP000187261">
    <property type="component" value="Unassembled WGS sequence"/>
</dbReference>
<dbReference type="RefSeq" id="WP_076782919.1">
    <property type="nucleotide sequence ID" value="NZ_FTPU01000012.1"/>
</dbReference>
<keyword evidence="8" id="KW-1185">Reference proteome</keyword>
<accession>A0A1U7PY63</accession>
<feature type="short sequence motif" description="GXSXG" evidence="4">
    <location>
        <begin position="66"/>
        <end position="70"/>
    </location>
</feature>
<evidence type="ECO:0000256" key="4">
    <source>
        <dbReference type="PROSITE-ProRule" id="PRU01161"/>
    </source>
</evidence>
<dbReference type="InterPro" id="IPR043864">
    <property type="entry name" value="Omp85-like_dom"/>
</dbReference>
<dbReference type="AlphaFoldDB" id="A0A1U7PY63"/>
<name>A0A1U7PY63_9FLAO</name>
<evidence type="ECO:0000313" key="7">
    <source>
        <dbReference type="EMBL" id="SIT96708.1"/>
    </source>
</evidence>
<evidence type="ECO:0000256" key="1">
    <source>
        <dbReference type="ARBA" id="ARBA00022801"/>
    </source>
</evidence>
<dbReference type="EMBL" id="FTPU01000012">
    <property type="protein sequence ID" value="SIT96708.1"/>
    <property type="molecule type" value="Genomic_DNA"/>
</dbReference>
<organism evidence="7 8">
    <name type="scientific">Epilithonimonas bovis DSM 19482</name>
    <dbReference type="NCBI Taxonomy" id="1121284"/>
    <lineage>
        <taxon>Bacteria</taxon>
        <taxon>Pseudomonadati</taxon>
        <taxon>Bacteroidota</taxon>
        <taxon>Flavobacteriia</taxon>
        <taxon>Flavobacteriales</taxon>
        <taxon>Weeksellaceae</taxon>
        <taxon>Chryseobacterium group</taxon>
        <taxon>Epilithonimonas</taxon>
    </lineage>
</organism>
<keyword evidence="5" id="KW-0732">Signal</keyword>
<dbReference type="GO" id="GO:0016042">
    <property type="term" value="P:lipid catabolic process"/>
    <property type="evidence" value="ECO:0007669"/>
    <property type="project" value="UniProtKB-UniRule"/>
</dbReference>
<feature type="active site" description="Nucleophile" evidence="4">
    <location>
        <position position="68"/>
    </location>
</feature>
<protein>
    <submittedName>
        <fullName evidence="7">NTE family protein</fullName>
    </submittedName>
</protein>
<feature type="signal peptide" evidence="5">
    <location>
        <begin position="1"/>
        <end position="19"/>
    </location>
</feature>
<keyword evidence="1 4" id="KW-0378">Hydrolase</keyword>
<evidence type="ECO:0000259" key="6">
    <source>
        <dbReference type="PROSITE" id="PS51635"/>
    </source>
</evidence>
<evidence type="ECO:0000256" key="5">
    <source>
        <dbReference type="SAM" id="SignalP"/>
    </source>
</evidence>
<dbReference type="SUPFAM" id="SSF52151">
    <property type="entry name" value="FabD/lysophospholipase-like"/>
    <property type="match status" value="1"/>
</dbReference>
<dbReference type="PANTHER" id="PTHR14226">
    <property type="entry name" value="NEUROPATHY TARGET ESTERASE/SWISS CHEESE D.MELANOGASTER"/>
    <property type="match status" value="1"/>
</dbReference>
<dbReference type="PANTHER" id="PTHR14226:SF29">
    <property type="entry name" value="NEUROPATHY TARGET ESTERASE SWS"/>
    <property type="match status" value="1"/>
</dbReference>
<dbReference type="Pfam" id="PF01734">
    <property type="entry name" value="Patatin"/>
    <property type="match status" value="1"/>
</dbReference>
<dbReference type="CDD" id="cd07205">
    <property type="entry name" value="Pat_PNPLA6_PNPLA7_NTE1_like"/>
    <property type="match status" value="1"/>
</dbReference>
<dbReference type="OrthoDB" id="9770965at2"/>
<dbReference type="InterPro" id="IPR016035">
    <property type="entry name" value="Acyl_Trfase/lysoPLipase"/>
</dbReference>
<feature type="domain" description="PNPLA" evidence="6">
    <location>
        <begin position="35"/>
        <end position="224"/>
    </location>
</feature>
<evidence type="ECO:0000256" key="3">
    <source>
        <dbReference type="ARBA" id="ARBA00023098"/>
    </source>
</evidence>
<dbReference type="STRING" id="1121284.SAMN05660493_01401"/>
<gene>
    <name evidence="7" type="ORF">SAMN05660493_01401</name>
</gene>
<dbReference type="InterPro" id="IPR002641">
    <property type="entry name" value="PNPLA_dom"/>
</dbReference>
<sequence>MTKNLLFAFSFLLSLTVFGQVKQNLVIPKNPKIGLSLSGGGAKGFTHVGVLKVLDSLGVKVDYISGTSMGAIVGGLYAAGYTGKDIEKIVMETDFYSLITDPKTRQETSFFNKNVDKYLFTVPLKDGRITLPSSISTGQRNVYLLKELLKNVSNIDDFSKLPIPFLCVATNLESGHMQIFEKGDLVSSIMASSAFPSLLEPVKIGDSIYVDGAMTVNYPSKPLKDKGIDIVIGVDLNQPLANRNNLNSVIAIMNQIIDFGIKKETINQYRYTDINIKPNLTGMTATSYDNKRSILDSGYVEAAKYADILKELPKRKFERLRSAINPIYSNVYKIDSLVVENGKIYGSNYIRGKMGLMLPSMQTYGSVNKMIDKLYATNNYKFINYDIVQDHNSYYLKLYVTEDDTRHFLKFGLHYDEIFKTGLLLNYSAKRLLFRNSNLSLDVVIGDSPRYYFNYFIDNGYIPGFGLYSSGMTLDIKNTDNNITESWKWLRNEAFIQSVWKEKFAIGGGLSHDYFESDKNGTDVHVDKFLNPYVFVKSDNQDDKYFPTKGFYLNAEGKIIDPFNADLDKKPVLVKADIRMNFYVSKLFTYRLNLYGGITIGDISPTFYQYRIGGIFEQPLGNFKSFMGYQFGSLNDNNVFLASNDFQFRFNKNYFITGNFSIANLFSSIKFEDAVGLNYSSLGITAGYKSPFGQIKLNFSHSLNKHKGIFSVVLGHWF</sequence>
<evidence type="ECO:0000313" key="8">
    <source>
        <dbReference type="Proteomes" id="UP000187261"/>
    </source>
</evidence>
<feature type="short sequence motif" description="DGA/G" evidence="4">
    <location>
        <begin position="211"/>
        <end position="213"/>
    </location>
</feature>
<evidence type="ECO:0000256" key="2">
    <source>
        <dbReference type="ARBA" id="ARBA00022963"/>
    </source>
</evidence>